<reference evidence="5 6" key="1">
    <citation type="submission" date="2020-07" db="EMBL/GenBank/DDBJ databases">
        <title>Genomic Encyclopedia of Type Strains, Phase IV (KMG-V): Genome sequencing to study the core and pangenomes of soil and plant-associated prokaryotes.</title>
        <authorList>
            <person name="Whitman W."/>
        </authorList>
    </citation>
    <scope>NUCLEOTIDE SEQUENCE [LARGE SCALE GENOMIC DNA]</scope>
    <source>
        <strain evidence="5 6">M8UP30</strain>
    </source>
</reference>
<dbReference type="Pfam" id="PF00106">
    <property type="entry name" value="adh_short"/>
    <property type="match status" value="1"/>
</dbReference>
<dbReference type="SUPFAM" id="SSF51735">
    <property type="entry name" value="NAD(P)-binding Rossmann-fold domains"/>
    <property type="match status" value="1"/>
</dbReference>
<evidence type="ECO:0000259" key="4">
    <source>
        <dbReference type="SMART" id="SM00822"/>
    </source>
</evidence>
<dbReference type="Proteomes" id="UP000534186">
    <property type="component" value="Unassembled WGS sequence"/>
</dbReference>
<dbReference type="EMBL" id="JACCCV010000002">
    <property type="protein sequence ID" value="NYF52827.1"/>
    <property type="molecule type" value="Genomic_DNA"/>
</dbReference>
<comment type="similarity">
    <text evidence="1 3">Belongs to the short-chain dehydrogenases/reductases (SDR) family.</text>
</comment>
<dbReference type="PROSITE" id="PS00061">
    <property type="entry name" value="ADH_SHORT"/>
    <property type="match status" value="1"/>
</dbReference>
<dbReference type="PRINTS" id="PR00081">
    <property type="entry name" value="GDHRDH"/>
</dbReference>
<dbReference type="Gene3D" id="3.40.50.720">
    <property type="entry name" value="NAD(P)-binding Rossmann-like Domain"/>
    <property type="match status" value="1"/>
</dbReference>
<evidence type="ECO:0000256" key="3">
    <source>
        <dbReference type="RuleBase" id="RU000363"/>
    </source>
</evidence>
<name>A0A7Y9T3X3_9BACT</name>
<dbReference type="CDD" id="cd05233">
    <property type="entry name" value="SDR_c"/>
    <property type="match status" value="1"/>
</dbReference>
<gene>
    <name evidence="5" type="ORF">HDF12_003226</name>
</gene>
<keyword evidence="2" id="KW-0560">Oxidoreductase</keyword>
<protein>
    <submittedName>
        <fullName evidence="5">NAD(P)-dependent dehydrogenase (Short-subunit alcohol dehydrogenase family)</fullName>
    </submittedName>
</protein>
<feature type="domain" description="Ketoreductase" evidence="4">
    <location>
        <begin position="40"/>
        <end position="233"/>
    </location>
</feature>
<accession>A0A7Y9T3X3</accession>
<dbReference type="PANTHER" id="PTHR44196:SF1">
    <property type="entry name" value="DEHYDROGENASE_REDUCTASE SDR FAMILY MEMBER 7B"/>
    <property type="match status" value="1"/>
</dbReference>
<comment type="caution">
    <text evidence="5">The sequence shown here is derived from an EMBL/GenBank/DDBJ whole genome shotgun (WGS) entry which is preliminary data.</text>
</comment>
<dbReference type="PANTHER" id="PTHR44196">
    <property type="entry name" value="DEHYDROGENASE/REDUCTASE SDR FAMILY MEMBER 7B"/>
    <property type="match status" value="1"/>
</dbReference>
<evidence type="ECO:0000256" key="2">
    <source>
        <dbReference type="ARBA" id="ARBA00023002"/>
    </source>
</evidence>
<evidence type="ECO:0000256" key="1">
    <source>
        <dbReference type="ARBA" id="ARBA00006484"/>
    </source>
</evidence>
<sequence length="342" mass="36418">MKTSRALLHATQILTGIAAIAAIAAARAFMPHTEKRHRSRVVLITGGSRGLGLALAHRFGKSGAKLILVSRNSDELTQARDTLLAHNAVQHPDDILLLPADLTDAAQAAMLVDYAVGFFGHIDILINNAGVIEVGPVENQPIAAYRRAMATNFFAALYTTNAALPHLLQRNPMYGDAAIVNIASIGGKFAMPHLLPYVASKFALVGYSQGLHAELRHKGIRVTTVCPGLMRTGGAVHANYTGQAKKEERWFKLAAKTPILAASVNRAANKIYDAVTAGRAEITITPQAWLAARIAGLAPEATQYLASLANEFLLPAPSGNNEVPLGFTVKVSAHKASEVFET</sequence>
<dbReference type="InterPro" id="IPR057326">
    <property type="entry name" value="KR_dom"/>
</dbReference>
<dbReference type="InterPro" id="IPR020904">
    <property type="entry name" value="Sc_DH/Rdtase_CS"/>
</dbReference>
<dbReference type="GO" id="GO:0016020">
    <property type="term" value="C:membrane"/>
    <property type="evidence" value="ECO:0007669"/>
    <property type="project" value="TreeGrafter"/>
</dbReference>
<dbReference type="InterPro" id="IPR002347">
    <property type="entry name" value="SDR_fam"/>
</dbReference>
<organism evidence="5 6">
    <name type="scientific">Tunturiibacter lichenicola</name>
    <dbReference type="NCBI Taxonomy" id="2051959"/>
    <lineage>
        <taxon>Bacteria</taxon>
        <taxon>Pseudomonadati</taxon>
        <taxon>Acidobacteriota</taxon>
        <taxon>Terriglobia</taxon>
        <taxon>Terriglobales</taxon>
        <taxon>Acidobacteriaceae</taxon>
        <taxon>Tunturiibacter</taxon>
    </lineage>
</organism>
<dbReference type="InterPro" id="IPR036291">
    <property type="entry name" value="NAD(P)-bd_dom_sf"/>
</dbReference>
<evidence type="ECO:0000313" key="6">
    <source>
        <dbReference type="Proteomes" id="UP000534186"/>
    </source>
</evidence>
<dbReference type="AlphaFoldDB" id="A0A7Y9T3X3"/>
<dbReference type="PRINTS" id="PR00080">
    <property type="entry name" value="SDRFAMILY"/>
</dbReference>
<evidence type="ECO:0000313" key="5">
    <source>
        <dbReference type="EMBL" id="NYF52827.1"/>
    </source>
</evidence>
<dbReference type="SMART" id="SM00822">
    <property type="entry name" value="PKS_KR"/>
    <property type="match status" value="1"/>
</dbReference>
<proteinExistence type="inferred from homology"/>
<dbReference type="GO" id="GO:0016491">
    <property type="term" value="F:oxidoreductase activity"/>
    <property type="evidence" value="ECO:0007669"/>
    <property type="project" value="UniProtKB-KW"/>
</dbReference>